<evidence type="ECO:0000313" key="2">
    <source>
        <dbReference type="EMBL" id="EXI89598.1"/>
    </source>
</evidence>
<dbReference type="Pfam" id="PF02120">
    <property type="entry name" value="Flg_hook"/>
    <property type="match status" value="1"/>
</dbReference>
<keyword evidence="2" id="KW-0969">Cilium</keyword>
<proteinExistence type="predicted"/>
<dbReference type="STRING" id="1454004.AW11_01465"/>
<dbReference type="InterPro" id="IPR038610">
    <property type="entry name" value="FliK-like_C_sf"/>
</dbReference>
<comment type="caution">
    <text evidence="2">The sequence shown here is derived from an EMBL/GenBank/DDBJ whole genome shotgun (WGS) entry which is preliminary data.</text>
</comment>
<dbReference type="EMBL" id="JEMY01000015">
    <property type="protein sequence ID" value="EXI89598.1"/>
    <property type="molecule type" value="Genomic_DNA"/>
</dbReference>
<dbReference type="Gene3D" id="3.30.750.140">
    <property type="match status" value="1"/>
</dbReference>
<feature type="domain" description="Flagellar hook-length control protein-like C-terminal" evidence="1">
    <location>
        <begin position="2"/>
        <end position="57"/>
    </location>
</feature>
<dbReference type="Proteomes" id="UP000022141">
    <property type="component" value="Unassembled WGS sequence"/>
</dbReference>
<evidence type="ECO:0000313" key="3">
    <source>
        <dbReference type="Proteomes" id="UP000022141"/>
    </source>
</evidence>
<sequence>MPRLGDVDARLHIQGQQITLSVIASNAETRQLLSSETLSLRTQLDKAGLELASLGVAAPREAGEHEQSAG</sequence>
<organism evidence="2 3">
    <name type="scientific">Accumulibacter regalis</name>
    <dbReference type="NCBI Taxonomy" id="522306"/>
    <lineage>
        <taxon>Bacteria</taxon>
        <taxon>Pseudomonadati</taxon>
        <taxon>Pseudomonadota</taxon>
        <taxon>Betaproteobacteria</taxon>
        <taxon>Candidatus Accumulibacter</taxon>
    </lineage>
</organism>
<reference evidence="2" key="1">
    <citation type="submission" date="2014-02" db="EMBL/GenBank/DDBJ databases">
        <title>Expanding our view of genomic diversity in Candidatus Accumulibacter clades.</title>
        <authorList>
            <person name="Skennerton C.T."/>
            <person name="Barr J.J."/>
            <person name="Slater F.R."/>
            <person name="Bond P.L."/>
            <person name="Tyson G.W."/>
        </authorList>
    </citation>
    <scope>NUCLEOTIDE SEQUENCE [LARGE SCALE GENOMIC DNA]</scope>
</reference>
<accession>A0A011P3S4</accession>
<keyword evidence="3" id="KW-1185">Reference proteome</keyword>
<dbReference type="PATRIC" id="fig|1454004.3.peg.1507"/>
<keyword evidence="2" id="KW-0966">Cell projection</keyword>
<dbReference type="AlphaFoldDB" id="A0A011P3S4"/>
<gene>
    <name evidence="2" type="ORF">AW11_01465</name>
</gene>
<evidence type="ECO:0000259" key="1">
    <source>
        <dbReference type="Pfam" id="PF02120"/>
    </source>
</evidence>
<protein>
    <submittedName>
        <fullName evidence="2">Flagellar hook-length control protein FliK</fullName>
    </submittedName>
</protein>
<dbReference type="InterPro" id="IPR021136">
    <property type="entry name" value="Flagellar_hook_control-like_C"/>
</dbReference>
<keyword evidence="2" id="KW-0282">Flagellum</keyword>
<dbReference type="eggNOG" id="COG3144">
    <property type="taxonomic scope" value="Bacteria"/>
</dbReference>
<name>A0A011P3S4_ACCRE</name>